<evidence type="ECO:0000259" key="1">
    <source>
        <dbReference type="PROSITE" id="PS50125"/>
    </source>
</evidence>
<reference evidence="2 3" key="1">
    <citation type="journal article" date="2016" name="Environ. Microbiol.">
        <title>Genomic resolution of a cold subsurface aquifer community provides metabolic insights for novel microbes adapted to high CO concentrations.</title>
        <authorList>
            <person name="Probst A.J."/>
            <person name="Castelle C.J."/>
            <person name="Singh A."/>
            <person name="Brown C.T."/>
            <person name="Anantharaman K."/>
            <person name="Sharon I."/>
            <person name="Hug L.A."/>
            <person name="Burstein D."/>
            <person name="Emerson J.B."/>
            <person name="Thomas B.C."/>
            <person name="Banfield J.F."/>
        </authorList>
    </citation>
    <scope>NUCLEOTIDE SEQUENCE [LARGE SCALE GENOMIC DNA]</scope>
    <source>
        <strain evidence="2">CG1_02_38_13</strain>
    </source>
</reference>
<dbReference type="InterPro" id="IPR001054">
    <property type="entry name" value="A/G_cyclase"/>
</dbReference>
<dbReference type="EMBL" id="MNVB01000044">
    <property type="protein sequence ID" value="OIO17018.1"/>
    <property type="molecule type" value="Genomic_DNA"/>
</dbReference>
<dbReference type="CDD" id="cd07302">
    <property type="entry name" value="CHD"/>
    <property type="match status" value="1"/>
</dbReference>
<comment type="caution">
    <text evidence="2">The sequence shown here is derived from an EMBL/GenBank/DDBJ whole genome shotgun (WGS) entry which is preliminary data.</text>
</comment>
<proteinExistence type="predicted"/>
<dbReference type="Gene3D" id="3.30.70.1230">
    <property type="entry name" value="Nucleotide cyclase"/>
    <property type="match status" value="1"/>
</dbReference>
<evidence type="ECO:0000313" key="3">
    <source>
        <dbReference type="Proteomes" id="UP000182465"/>
    </source>
</evidence>
<dbReference type="GO" id="GO:0035556">
    <property type="term" value="P:intracellular signal transduction"/>
    <property type="evidence" value="ECO:0007669"/>
    <property type="project" value="InterPro"/>
</dbReference>
<dbReference type="InterPro" id="IPR029787">
    <property type="entry name" value="Nucleotide_cyclase"/>
</dbReference>
<dbReference type="AlphaFoldDB" id="A0A1J4TYA4"/>
<sequence length="242" mass="27044">MATKEDIIKGVDDFFSGDYEITEGRVILDVDDIAFGKNGNEIELAMLFIDIRESTKIVDGLRRTTAARMYKSFLWGVAKIARLNNGELRSFNGDGVLVVFIGDNKRTNVAKAALQMSWFAQKVLKPKLDAVFQNNQSLQGQGIEFDFGIGIDVGKVLVVRGGIRGENNNDLVWVGNATNYAVKLSGLSKDGYHIYISEDVYKNMAKSSKFGGSPEKDMWESRTWTDVDSITIYRSNWTWAVT</sequence>
<dbReference type="PROSITE" id="PS50125">
    <property type="entry name" value="GUANYLATE_CYCLASE_2"/>
    <property type="match status" value="1"/>
</dbReference>
<organism evidence="2 3">
    <name type="scientific">Candidatus Kuenenbacteria bacterium CG1_02_38_13</name>
    <dbReference type="NCBI Taxonomy" id="1805235"/>
    <lineage>
        <taxon>Bacteria</taxon>
        <taxon>Candidatus Kueneniibacteriota</taxon>
    </lineage>
</organism>
<accession>A0A1J4TYA4</accession>
<dbReference type="GO" id="GO:0004016">
    <property type="term" value="F:adenylate cyclase activity"/>
    <property type="evidence" value="ECO:0007669"/>
    <property type="project" value="UniProtKB-ARBA"/>
</dbReference>
<dbReference type="Proteomes" id="UP000182465">
    <property type="component" value="Unassembled WGS sequence"/>
</dbReference>
<evidence type="ECO:0000313" key="2">
    <source>
        <dbReference type="EMBL" id="OIO17018.1"/>
    </source>
</evidence>
<feature type="domain" description="Guanylate cyclase" evidence="1">
    <location>
        <begin position="45"/>
        <end position="185"/>
    </location>
</feature>
<dbReference type="SUPFAM" id="SSF55073">
    <property type="entry name" value="Nucleotide cyclase"/>
    <property type="match status" value="1"/>
</dbReference>
<gene>
    <name evidence="2" type="ORF">AUJ29_02020</name>
</gene>
<dbReference type="GO" id="GO:0009190">
    <property type="term" value="P:cyclic nucleotide biosynthetic process"/>
    <property type="evidence" value="ECO:0007669"/>
    <property type="project" value="InterPro"/>
</dbReference>
<protein>
    <recommendedName>
        <fullName evidence="1">Guanylate cyclase domain-containing protein</fullName>
    </recommendedName>
</protein>
<name>A0A1J4TYA4_9BACT</name>